<comment type="similarity">
    <text evidence="3">Belongs to the nicotinamide ribonucleoside (NR) uptake permease (TC 4.B.1) family.</text>
</comment>
<keyword evidence="9 10" id="KW-0472">Membrane</keyword>
<keyword evidence="12" id="KW-1185">Reference proteome</keyword>
<evidence type="ECO:0000256" key="8">
    <source>
        <dbReference type="ARBA" id="ARBA00022989"/>
    </source>
</evidence>
<evidence type="ECO:0000313" key="11">
    <source>
        <dbReference type="EMBL" id="GAA3973397.1"/>
    </source>
</evidence>
<keyword evidence="8 10" id="KW-1133">Transmembrane helix</keyword>
<evidence type="ECO:0000313" key="12">
    <source>
        <dbReference type="Proteomes" id="UP001501081"/>
    </source>
</evidence>
<evidence type="ECO:0000256" key="3">
    <source>
        <dbReference type="ARBA" id="ARBA00006669"/>
    </source>
</evidence>
<gene>
    <name evidence="11" type="primary">pnuC_2</name>
    <name evidence="11" type="ORF">GCM10022246_27180</name>
</gene>
<accession>A0ABP7Q164</accession>
<feature type="transmembrane region" description="Helical" evidence="10">
    <location>
        <begin position="24"/>
        <end position="44"/>
    </location>
</feature>
<comment type="subcellular location">
    <subcellularLocation>
        <location evidence="2">Cell membrane</location>
        <topology evidence="2">Multi-pass membrane protein</topology>
    </subcellularLocation>
</comment>
<feature type="transmembrane region" description="Helical" evidence="10">
    <location>
        <begin position="124"/>
        <end position="145"/>
    </location>
</feature>
<evidence type="ECO:0000256" key="5">
    <source>
        <dbReference type="ARBA" id="ARBA00022448"/>
    </source>
</evidence>
<dbReference type="EMBL" id="BAABAK010000015">
    <property type="protein sequence ID" value="GAA3973397.1"/>
    <property type="molecule type" value="Genomic_DNA"/>
</dbReference>
<dbReference type="PANTHER" id="PTHR36122">
    <property type="entry name" value="NICOTINAMIDE RIBOSIDE TRANSPORTER PNUC"/>
    <property type="match status" value="1"/>
</dbReference>
<evidence type="ECO:0000256" key="7">
    <source>
        <dbReference type="ARBA" id="ARBA00022692"/>
    </source>
</evidence>
<evidence type="ECO:0000256" key="2">
    <source>
        <dbReference type="ARBA" id="ARBA00004651"/>
    </source>
</evidence>
<evidence type="ECO:0000256" key="4">
    <source>
        <dbReference type="ARBA" id="ARBA00017522"/>
    </source>
</evidence>
<dbReference type="Pfam" id="PF04973">
    <property type="entry name" value="NMN_transporter"/>
    <property type="match status" value="1"/>
</dbReference>
<dbReference type="InterPro" id="IPR006419">
    <property type="entry name" value="NMN_transpt_PnuC"/>
</dbReference>
<feature type="transmembrane region" description="Helical" evidence="10">
    <location>
        <begin position="152"/>
        <end position="168"/>
    </location>
</feature>
<dbReference type="NCBIfam" id="TIGR01528">
    <property type="entry name" value="NMN_trans_PnuC"/>
    <property type="match status" value="1"/>
</dbReference>
<dbReference type="RefSeq" id="WP_344767915.1">
    <property type="nucleotide sequence ID" value="NZ_BAABAK010000015.1"/>
</dbReference>
<dbReference type="PANTHER" id="PTHR36122:SF2">
    <property type="entry name" value="NICOTINAMIDE RIBOSIDE TRANSPORTER PNUC"/>
    <property type="match status" value="1"/>
</dbReference>
<keyword evidence="6" id="KW-1003">Cell membrane</keyword>
<dbReference type="Proteomes" id="UP001501081">
    <property type="component" value="Unassembled WGS sequence"/>
</dbReference>
<evidence type="ECO:0000256" key="6">
    <source>
        <dbReference type="ARBA" id="ARBA00022475"/>
    </source>
</evidence>
<protein>
    <recommendedName>
        <fullName evidence="4">Nicotinamide riboside transporter PnuC</fullName>
    </recommendedName>
</protein>
<proteinExistence type="inferred from homology"/>
<comment type="caution">
    <text evidence="11">The sequence shown here is derived from an EMBL/GenBank/DDBJ whole genome shotgun (WGS) entry which is preliminary data.</text>
</comment>
<keyword evidence="5" id="KW-0813">Transport</keyword>
<evidence type="ECO:0000256" key="9">
    <source>
        <dbReference type="ARBA" id="ARBA00023136"/>
    </source>
</evidence>
<evidence type="ECO:0000256" key="10">
    <source>
        <dbReference type="SAM" id="Phobius"/>
    </source>
</evidence>
<feature type="transmembrane region" description="Helical" evidence="10">
    <location>
        <begin position="50"/>
        <end position="68"/>
    </location>
</feature>
<organism evidence="11 12">
    <name type="scientific">Pedobacter ginsengiterrae</name>
    <dbReference type="NCBI Taxonomy" id="871696"/>
    <lineage>
        <taxon>Bacteria</taxon>
        <taxon>Pseudomonadati</taxon>
        <taxon>Bacteroidota</taxon>
        <taxon>Sphingobacteriia</taxon>
        <taxon>Sphingobacteriales</taxon>
        <taxon>Sphingobacteriaceae</taxon>
        <taxon>Pedobacter</taxon>
    </lineage>
</organism>
<reference evidence="12" key="1">
    <citation type="journal article" date="2019" name="Int. J. Syst. Evol. Microbiol.">
        <title>The Global Catalogue of Microorganisms (GCM) 10K type strain sequencing project: providing services to taxonomists for standard genome sequencing and annotation.</title>
        <authorList>
            <consortium name="The Broad Institute Genomics Platform"/>
            <consortium name="The Broad Institute Genome Sequencing Center for Infectious Disease"/>
            <person name="Wu L."/>
            <person name="Ma J."/>
        </authorList>
    </citation>
    <scope>NUCLEOTIDE SEQUENCE [LARGE SCALE GENOMIC DNA]</scope>
    <source>
        <strain evidence="12">JCM 17338</strain>
    </source>
</reference>
<feature type="transmembrane region" description="Helical" evidence="10">
    <location>
        <begin position="174"/>
        <end position="193"/>
    </location>
</feature>
<evidence type="ECO:0000256" key="1">
    <source>
        <dbReference type="ARBA" id="ARBA00002672"/>
    </source>
</evidence>
<feature type="transmembrane region" description="Helical" evidence="10">
    <location>
        <begin position="89"/>
        <end position="112"/>
    </location>
</feature>
<name>A0ABP7Q164_9SPHI</name>
<keyword evidence="7 10" id="KW-0812">Transmembrane</keyword>
<sequence length="203" mass="23749">MSYLEFFAVLTGIISVTLSAKANIWSWPAGIVNVFLSAFFYYQIQLYPDMFLMVFFFVTNILGWWRWANPKPEEEDKKKELKVSFMPRGQFLVWLAVGIAGTILVGTLASQLHNWFPLLFNLPSAYPFVDSFILVMSIITTFLMIQKRIECWIIWLLIDVIATYLYFLKGAKFFGVEYFVFTIIAAFALWNWIKEYRGYSKIA</sequence>
<comment type="function">
    <text evidence="1">Required for nicotinamide riboside transport across the inner membrane.</text>
</comment>